<dbReference type="SUPFAM" id="SSF55874">
    <property type="entry name" value="ATPase domain of HSP90 chaperone/DNA topoisomerase II/histidine kinase"/>
    <property type="match status" value="1"/>
</dbReference>
<gene>
    <name evidence="11" type="ORF">Salmuc_03716</name>
</gene>
<evidence type="ECO:0000313" key="12">
    <source>
        <dbReference type="Proteomes" id="UP000015347"/>
    </source>
</evidence>
<dbReference type="GO" id="GO:0005524">
    <property type="term" value="F:ATP binding"/>
    <property type="evidence" value="ECO:0007669"/>
    <property type="project" value="UniProtKB-KW"/>
</dbReference>
<dbReference type="STRING" id="1123237.Salmuc_03716"/>
<dbReference type="PANTHER" id="PTHR43065">
    <property type="entry name" value="SENSOR HISTIDINE KINASE"/>
    <property type="match status" value="1"/>
</dbReference>
<feature type="transmembrane region" description="Helical" evidence="9">
    <location>
        <begin position="88"/>
        <end position="109"/>
    </location>
</feature>
<protein>
    <recommendedName>
        <fullName evidence="2">histidine kinase</fullName>
        <ecNumber evidence="2">2.7.13.3</ecNumber>
    </recommendedName>
</protein>
<dbReference type="PRINTS" id="PR00344">
    <property type="entry name" value="BCTRLSENSOR"/>
</dbReference>
<dbReference type="SUPFAM" id="SSF47384">
    <property type="entry name" value="Homodimeric domain of signal transducing histidine kinase"/>
    <property type="match status" value="1"/>
</dbReference>
<feature type="transmembrane region" description="Helical" evidence="9">
    <location>
        <begin position="35"/>
        <end position="53"/>
    </location>
</feature>
<dbReference type="InterPro" id="IPR004358">
    <property type="entry name" value="Sig_transdc_His_kin-like_C"/>
</dbReference>
<evidence type="ECO:0000259" key="10">
    <source>
        <dbReference type="PROSITE" id="PS50109"/>
    </source>
</evidence>
<comment type="caution">
    <text evidence="11">The sequence shown here is derived from an EMBL/GenBank/DDBJ whole genome shotgun (WGS) entry which is preliminary data.</text>
</comment>
<keyword evidence="6" id="KW-0418">Kinase</keyword>
<dbReference type="Proteomes" id="UP000015347">
    <property type="component" value="Unassembled WGS sequence"/>
</dbReference>
<evidence type="ECO:0000256" key="2">
    <source>
        <dbReference type="ARBA" id="ARBA00012438"/>
    </source>
</evidence>
<dbReference type="Pfam" id="PF00512">
    <property type="entry name" value="HisKA"/>
    <property type="match status" value="1"/>
</dbReference>
<keyword evidence="12" id="KW-1185">Reference proteome</keyword>
<dbReference type="InterPro" id="IPR003594">
    <property type="entry name" value="HATPase_dom"/>
</dbReference>
<evidence type="ECO:0000256" key="6">
    <source>
        <dbReference type="ARBA" id="ARBA00022777"/>
    </source>
</evidence>
<dbReference type="Gene3D" id="1.10.287.130">
    <property type="match status" value="1"/>
</dbReference>
<feature type="transmembrane region" description="Helical" evidence="9">
    <location>
        <begin position="172"/>
        <end position="194"/>
    </location>
</feature>
<dbReference type="OrthoDB" id="9796100at2"/>
<dbReference type="GO" id="GO:0000155">
    <property type="term" value="F:phosphorelay sensor kinase activity"/>
    <property type="evidence" value="ECO:0007669"/>
    <property type="project" value="InterPro"/>
</dbReference>
<keyword evidence="9" id="KW-0472">Membrane</keyword>
<sequence length="436" mass="47083">MADGLRPVPSALSEARGQYDFRPLKQVEAVHPRDTGWRFGLLAVISVMVFFAYGDPTLLWWFAVFLASSGLHFAVVHNLPDHGSYRLLALPLGSLMLSGCVYLFAGLYLWASPDVVFKLMSLFLLVVTGLNALVRRSHHRPLLLADMGLIAVGIGARISILWLEAPWQTDTLALSTVLVVVGAYFLQVALDVAAMRARLDIARRTEAARERQKAMSQFTGGVAHDFNNLLTAVLGNVELARLSEAPGERDELMDEAERAARRGAELTGRLLVLSSVARLSPEPVRSEQLLASLDGAARSMLPAGGARLAIDAPAELPQVCVDPGRFETAMLELVGNAAAAMPPEGGEIVIHCRESTSRGVRYVRFEVRDTGRGIAPEIQARVFDPYFTTHPVGQGSGLGLATVRGFVEQSGGRIELDSAPGQGTTLRIDLPVFAQA</sequence>
<feature type="transmembrane region" description="Helical" evidence="9">
    <location>
        <begin position="59"/>
        <end position="76"/>
    </location>
</feature>
<reference evidence="12" key="1">
    <citation type="journal article" date="2014" name="Stand. Genomic Sci.">
        <title>Genome sequence of the exopolysaccharide-producing Salipiger mucosus type strain (DSM 16094(T)), a moderately halophilic member of the Roseobacter clade.</title>
        <authorList>
            <person name="Riedel T."/>
            <person name="Spring S."/>
            <person name="Fiebig A."/>
            <person name="Petersen J."/>
            <person name="Kyrpides N.C."/>
            <person name="Goker M."/>
            <person name="Klenk H.P."/>
        </authorList>
    </citation>
    <scope>NUCLEOTIDE SEQUENCE [LARGE SCALE GENOMIC DNA]</scope>
    <source>
        <strain evidence="12">DSM 16094</strain>
    </source>
</reference>
<dbReference type="SMART" id="SM00387">
    <property type="entry name" value="HATPase_c"/>
    <property type="match status" value="1"/>
</dbReference>
<feature type="domain" description="Histidine kinase" evidence="10">
    <location>
        <begin position="221"/>
        <end position="434"/>
    </location>
</feature>
<dbReference type="InterPro" id="IPR005467">
    <property type="entry name" value="His_kinase_dom"/>
</dbReference>
<dbReference type="PROSITE" id="PS50109">
    <property type="entry name" value="HIS_KIN"/>
    <property type="match status" value="1"/>
</dbReference>
<dbReference type="HOGENOM" id="CLU_569704_0_0_5"/>
<evidence type="ECO:0000256" key="8">
    <source>
        <dbReference type="ARBA" id="ARBA00023012"/>
    </source>
</evidence>
<keyword evidence="5" id="KW-0547">Nucleotide-binding</keyword>
<dbReference type="InterPro" id="IPR036890">
    <property type="entry name" value="HATPase_C_sf"/>
</dbReference>
<keyword evidence="7" id="KW-0067">ATP-binding</keyword>
<dbReference type="Gene3D" id="3.30.565.10">
    <property type="entry name" value="Histidine kinase-like ATPase, C-terminal domain"/>
    <property type="match status" value="1"/>
</dbReference>
<proteinExistence type="predicted"/>
<keyword evidence="9" id="KW-1133">Transmembrane helix</keyword>
<keyword evidence="3" id="KW-0597">Phosphoprotein</keyword>
<keyword evidence="8" id="KW-0902">Two-component regulatory system</keyword>
<dbReference type="InterPro" id="IPR036097">
    <property type="entry name" value="HisK_dim/P_sf"/>
</dbReference>
<evidence type="ECO:0000313" key="11">
    <source>
        <dbReference type="EMBL" id="EPX80400.1"/>
    </source>
</evidence>
<evidence type="ECO:0000256" key="7">
    <source>
        <dbReference type="ARBA" id="ARBA00022840"/>
    </source>
</evidence>
<dbReference type="eggNOG" id="COG4191">
    <property type="taxonomic scope" value="Bacteria"/>
</dbReference>
<dbReference type="Pfam" id="PF02518">
    <property type="entry name" value="HATPase_c"/>
    <property type="match status" value="1"/>
</dbReference>
<dbReference type="EMBL" id="APVH01000032">
    <property type="protein sequence ID" value="EPX80400.1"/>
    <property type="molecule type" value="Genomic_DNA"/>
</dbReference>
<evidence type="ECO:0000256" key="9">
    <source>
        <dbReference type="SAM" id="Phobius"/>
    </source>
</evidence>
<dbReference type="AlphaFoldDB" id="S9RQR1"/>
<dbReference type="EC" id="2.7.13.3" evidence="2"/>
<keyword evidence="9" id="KW-0812">Transmembrane</keyword>
<evidence type="ECO:0000256" key="3">
    <source>
        <dbReference type="ARBA" id="ARBA00022553"/>
    </source>
</evidence>
<accession>S9RQR1</accession>
<feature type="transmembrane region" description="Helical" evidence="9">
    <location>
        <begin position="115"/>
        <end position="134"/>
    </location>
</feature>
<evidence type="ECO:0000256" key="5">
    <source>
        <dbReference type="ARBA" id="ARBA00022741"/>
    </source>
</evidence>
<dbReference type="RefSeq" id="WP_020038768.1">
    <property type="nucleotide sequence ID" value="NZ_KE557277.1"/>
</dbReference>
<evidence type="ECO:0000256" key="1">
    <source>
        <dbReference type="ARBA" id="ARBA00000085"/>
    </source>
</evidence>
<comment type="catalytic activity">
    <reaction evidence="1">
        <text>ATP + protein L-histidine = ADP + protein N-phospho-L-histidine.</text>
        <dbReference type="EC" id="2.7.13.3"/>
    </reaction>
</comment>
<keyword evidence="4" id="KW-0808">Transferase</keyword>
<organism evidence="11 12">
    <name type="scientific">Salipiger mucosus DSM 16094</name>
    <dbReference type="NCBI Taxonomy" id="1123237"/>
    <lineage>
        <taxon>Bacteria</taxon>
        <taxon>Pseudomonadati</taxon>
        <taxon>Pseudomonadota</taxon>
        <taxon>Alphaproteobacteria</taxon>
        <taxon>Rhodobacterales</taxon>
        <taxon>Roseobacteraceae</taxon>
        <taxon>Salipiger</taxon>
    </lineage>
</organism>
<evidence type="ECO:0000256" key="4">
    <source>
        <dbReference type="ARBA" id="ARBA00022679"/>
    </source>
</evidence>
<name>S9RQR1_9RHOB</name>
<feature type="transmembrane region" description="Helical" evidence="9">
    <location>
        <begin position="141"/>
        <end position="160"/>
    </location>
</feature>
<dbReference type="CDD" id="cd00082">
    <property type="entry name" value="HisKA"/>
    <property type="match status" value="1"/>
</dbReference>
<dbReference type="InterPro" id="IPR003661">
    <property type="entry name" value="HisK_dim/P_dom"/>
</dbReference>
<dbReference type="PANTHER" id="PTHR43065:SF46">
    <property type="entry name" value="C4-DICARBOXYLATE TRANSPORT SENSOR PROTEIN DCTB"/>
    <property type="match status" value="1"/>
</dbReference>
<dbReference type="SMART" id="SM00388">
    <property type="entry name" value="HisKA"/>
    <property type="match status" value="1"/>
</dbReference>